<evidence type="ECO:0000313" key="3">
    <source>
        <dbReference type="Proteomes" id="UP000818029"/>
    </source>
</evidence>
<evidence type="ECO:0000259" key="2">
    <source>
        <dbReference type="Pfam" id="PF22936"/>
    </source>
</evidence>
<organism evidence="3 4">
    <name type="scientific">Gossypium hirsutum</name>
    <name type="common">Upland cotton</name>
    <name type="synonym">Gossypium mexicanum</name>
    <dbReference type="NCBI Taxonomy" id="3635"/>
    <lineage>
        <taxon>Eukaryota</taxon>
        <taxon>Viridiplantae</taxon>
        <taxon>Streptophyta</taxon>
        <taxon>Embryophyta</taxon>
        <taxon>Tracheophyta</taxon>
        <taxon>Spermatophyta</taxon>
        <taxon>Magnoliopsida</taxon>
        <taxon>eudicotyledons</taxon>
        <taxon>Gunneridae</taxon>
        <taxon>Pentapetalae</taxon>
        <taxon>rosids</taxon>
        <taxon>malvids</taxon>
        <taxon>Malvales</taxon>
        <taxon>Malvaceae</taxon>
        <taxon>Malvoideae</taxon>
        <taxon>Gossypium</taxon>
    </lineage>
</organism>
<dbReference type="PANTHER" id="PTHR35317:SF27">
    <property type="entry name" value="RETROVIRUS-RELATED POL POLYPROTEIN FROM TRANSPOSON TNT 1-94"/>
    <property type="match status" value="1"/>
</dbReference>
<keyword evidence="3" id="KW-1185">Reference proteome</keyword>
<dbReference type="Pfam" id="PF14223">
    <property type="entry name" value="Retrotran_gag_2"/>
    <property type="match status" value="1"/>
</dbReference>
<feature type="domain" description="Retrovirus-related Pol polyprotein from transposon TNT 1-94-like beta-barrel" evidence="2">
    <location>
        <begin position="278"/>
        <end position="354"/>
    </location>
</feature>
<feature type="compositionally biased region" description="Basic and acidic residues" evidence="1">
    <location>
        <begin position="177"/>
        <end position="191"/>
    </location>
</feature>
<proteinExistence type="predicted"/>
<name>A0ABM2YVK7_GOSHI</name>
<accession>A0ABM2YVK7</accession>
<dbReference type="Pfam" id="PF22936">
    <property type="entry name" value="Pol_BBD"/>
    <property type="match status" value="1"/>
</dbReference>
<dbReference type="PANTHER" id="PTHR35317">
    <property type="entry name" value="OS04G0629600 PROTEIN"/>
    <property type="match status" value="1"/>
</dbReference>
<dbReference type="RefSeq" id="XP_040934527.1">
    <property type="nucleotide sequence ID" value="XM_041078593.1"/>
</dbReference>
<dbReference type="InterPro" id="IPR054722">
    <property type="entry name" value="PolX-like_BBD"/>
</dbReference>
<evidence type="ECO:0000313" key="4">
    <source>
        <dbReference type="RefSeq" id="XP_040934527.1"/>
    </source>
</evidence>
<feature type="region of interest" description="Disordered" evidence="1">
    <location>
        <begin position="162"/>
        <end position="191"/>
    </location>
</feature>
<dbReference type="Proteomes" id="UP000818029">
    <property type="component" value="Chromosome A10"/>
</dbReference>
<gene>
    <name evidence="4" type="primary">LOC121208088</name>
</gene>
<dbReference type="GeneID" id="121208088"/>
<reference evidence="3" key="1">
    <citation type="journal article" date="2020" name="Nat. Genet.">
        <title>Genomic diversifications of five Gossypium allopolyploid species and their impact on cotton improvement.</title>
        <authorList>
            <person name="Chen Z.J."/>
            <person name="Sreedasyam A."/>
            <person name="Ando A."/>
            <person name="Song Q."/>
            <person name="De Santiago L.M."/>
            <person name="Hulse-Kemp A.M."/>
            <person name="Ding M."/>
            <person name="Ye W."/>
            <person name="Kirkbride R.C."/>
            <person name="Jenkins J."/>
            <person name="Plott C."/>
            <person name="Lovell J."/>
            <person name="Lin Y.M."/>
            <person name="Vaughn R."/>
            <person name="Liu B."/>
            <person name="Simpson S."/>
            <person name="Scheffler B.E."/>
            <person name="Wen L."/>
            <person name="Saski C.A."/>
            <person name="Grover C.E."/>
            <person name="Hu G."/>
            <person name="Conover J.L."/>
            <person name="Carlson J.W."/>
            <person name="Shu S."/>
            <person name="Boston L.B."/>
            <person name="Williams M."/>
            <person name="Peterson D.G."/>
            <person name="McGee K."/>
            <person name="Jones D.C."/>
            <person name="Wendel J.F."/>
            <person name="Stelly D.M."/>
            <person name="Grimwood J."/>
            <person name="Schmutz J."/>
        </authorList>
    </citation>
    <scope>NUCLEOTIDE SEQUENCE [LARGE SCALE GENOMIC DNA]</scope>
    <source>
        <strain evidence="3">cv. TM-1</strain>
    </source>
</reference>
<evidence type="ECO:0000256" key="1">
    <source>
        <dbReference type="SAM" id="MobiDB-lite"/>
    </source>
</evidence>
<reference evidence="4" key="2">
    <citation type="submission" date="2025-08" db="UniProtKB">
        <authorList>
            <consortium name="RefSeq"/>
        </authorList>
    </citation>
    <scope>IDENTIFICATION</scope>
</reference>
<protein>
    <recommendedName>
        <fullName evidence="2">Retrovirus-related Pol polyprotein from transposon TNT 1-94-like beta-barrel domain-containing protein</fullName>
    </recommendedName>
</protein>
<feature type="region of interest" description="Disordered" evidence="1">
    <location>
        <begin position="223"/>
        <end position="245"/>
    </location>
</feature>
<sequence>MLMEDFLRSKEYWSVFEDRIQELEPRTSLTDAQKMEIDVQKLKDCKAKNHFFQAIDRPILQTLRGEFENLYIKPGETISDYFSKTMTIVNRMRTHGEQLGDVAIIEKSLRSLLPKYNFIVCSIEESKDLDVFSIDELENSLMILESKFILQENEEQALQALSTQKDSGHGNNKWKGRSTDERRNVWDHRIPDRKPKAIDKSQIKCFRCHKYGHYHSEYYPNLNGNSDEGRGQGHLRGNGRDRGREKVNFTAATDKEEEKEVTLLIMCDLNEETRKNLWYLGTSCSNHMCGDRSAFSELYKTFRTKFGDNSLVSIQGRGKVKIQTKFSSVQSISNVFYIPDLKTNLLSVGQLKKSAMR</sequence>